<dbReference type="Proteomes" id="UP000032247">
    <property type="component" value="Unassembled WGS sequence"/>
</dbReference>
<proteinExistence type="predicted"/>
<organism evidence="2 3">
    <name type="scientific">Bacillus subtilis</name>
    <dbReference type="NCBI Taxonomy" id="1423"/>
    <lineage>
        <taxon>Bacteria</taxon>
        <taxon>Bacillati</taxon>
        <taxon>Bacillota</taxon>
        <taxon>Bacilli</taxon>
        <taxon>Bacillales</taxon>
        <taxon>Bacillaceae</taxon>
        <taxon>Bacillus</taxon>
    </lineage>
</organism>
<dbReference type="EMBL" id="JXBC01000007">
    <property type="protein sequence ID" value="KIU09849.1"/>
    <property type="molecule type" value="Genomic_DNA"/>
</dbReference>
<evidence type="ECO:0000313" key="2">
    <source>
        <dbReference type="EMBL" id="KIU09849.1"/>
    </source>
</evidence>
<dbReference type="AlphaFoldDB" id="A0A0D1JBU1"/>
<dbReference type="RefSeq" id="WP_167562332.1">
    <property type="nucleotide sequence ID" value="NZ_JAPKHU010000001.1"/>
</dbReference>
<dbReference type="PATRIC" id="fig|1423.173.peg.3699"/>
<keyword evidence="1" id="KW-0812">Transmembrane</keyword>
<feature type="transmembrane region" description="Helical" evidence="1">
    <location>
        <begin position="6"/>
        <end position="24"/>
    </location>
</feature>
<keyword evidence="1" id="KW-1133">Transmembrane helix</keyword>
<evidence type="ECO:0000313" key="3">
    <source>
        <dbReference type="Proteomes" id="UP000032247"/>
    </source>
</evidence>
<evidence type="ECO:0000256" key="1">
    <source>
        <dbReference type="SAM" id="Phobius"/>
    </source>
</evidence>
<name>A0A0D1JBU1_BACIU</name>
<protein>
    <submittedName>
        <fullName evidence="2">Uncharacterized protein</fullName>
    </submittedName>
</protein>
<reference evidence="2 3" key="1">
    <citation type="submission" date="2014-12" db="EMBL/GenBank/DDBJ databases">
        <title>Comparative genome analysis of Bacillus coagulans HM-08, Clostridium butyricum HM-68, Bacillus subtilis HM-66 and Bacillus licheniformis BL-09.</title>
        <authorList>
            <person name="Zhang H."/>
        </authorList>
    </citation>
    <scope>NUCLEOTIDE SEQUENCE [LARGE SCALE GENOMIC DNA]</scope>
    <source>
        <strain evidence="2 3">HM-66</strain>
    </source>
</reference>
<comment type="caution">
    <text evidence="2">The sequence shown here is derived from an EMBL/GenBank/DDBJ whole genome shotgun (WGS) entry which is preliminary data.</text>
</comment>
<sequence length="51" mass="5800">MAAAEIAVILGVFLTALHIIEKLLTLEKMLKERKTAKGKKHRKESRKSKLK</sequence>
<accession>A0A0D1JBU1</accession>
<keyword evidence="1" id="KW-0472">Membrane</keyword>
<gene>
    <name evidence="2" type="ORF">SC09_contig10orf00022</name>
</gene>